<dbReference type="GO" id="GO:0006102">
    <property type="term" value="P:isocitrate metabolic process"/>
    <property type="evidence" value="ECO:0007669"/>
    <property type="project" value="TreeGrafter"/>
</dbReference>
<accession>A0A3B0J6F0</accession>
<feature type="compositionally biased region" description="Polar residues" evidence="7">
    <location>
        <begin position="206"/>
        <end position="218"/>
    </location>
</feature>
<feature type="compositionally biased region" description="Basic and acidic residues" evidence="7">
    <location>
        <begin position="131"/>
        <end position="144"/>
    </location>
</feature>
<gene>
    <name evidence="9" type="ORF">DGUA_6G008030</name>
</gene>
<dbReference type="OMA" id="CMRETAK"/>
<dbReference type="SMART" id="SM01329">
    <property type="entry name" value="Iso_dh"/>
    <property type="match status" value="1"/>
</dbReference>
<dbReference type="EMBL" id="OUUW01000002">
    <property type="protein sequence ID" value="SPP77355.1"/>
    <property type="molecule type" value="Genomic_DNA"/>
</dbReference>
<evidence type="ECO:0000256" key="4">
    <source>
        <dbReference type="ARBA" id="ARBA00023002"/>
    </source>
</evidence>
<organism evidence="9 10">
    <name type="scientific">Drosophila guanche</name>
    <name type="common">Fruit fly</name>
    <dbReference type="NCBI Taxonomy" id="7266"/>
    <lineage>
        <taxon>Eukaryota</taxon>
        <taxon>Metazoa</taxon>
        <taxon>Ecdysozoa</taxon>
        <taxon>Arthropoda</taxon>
        <taxon>Hexapoda</taxon>
        <taxon>Insecta</taxon>
        <taxon>Pterygota</taxon>
        <taxon>Neoptera</taxon>
        <taxon>Endopterygota</taxon>
        <taxon>Diptera</taxon>
        <taxon>Brachycera</taxon>
        <taxon>Muscomorpha</taxon>
        <taxon>Ephydroidea</taxon>
        <taxon>Drosophilidae</taxon>
        <taxon>Drosophila</taxon>
        <taxon>Sophophora</taxon>
    </lineage>
</organism>
<dbReference type="GO" id="GO:0006099">
    <property type="term" value="P:tricarboxylic acid cycle"/>
    <property type="evidence" value="ECO:0007669"/>
    <property type="project" value="UniProtKB-KW"/>
</dbReference>
<keyword evidence="10" id="KW-1185">Reference proteome</keyword>
<feature type="compositionally biased region" description="Gly residues" evidence="7">
    <location>
        <begin position="386"/>
        <end position="398"/>
    </location>
</feature>
<evidence type="ECO:0000256" key="6">
    <source>
        <dbReference type="ARBA" id="ARBA00042862"/>
    </source>
</evidence>
<dbReference type="GO" id="GO:0005739">
    <property type="term" value="C:mitochondrion"/>
    <property type="evidence" value="ECO:0007669"/>
    <property type="project" value="TreeGrafter"/>
</dbReference>
<keyword evidence="4" id="KW-0560">Oxidoreductase</keyword>
<dbReference type="GO" id="GO:0051287">
    <property type="term" value="F:NAD binding"/>
    <property type="evidence" value="ECO:0007669"/>
    <property type="project" value="InterPro"/>
</dbReference>
<dbReference type="EC" id="1.1.1.41" evidence="2"/>
<feature type="compositionally biased region" description="Low complexity" evidence="7">
    <location>
        <begin position="352"/>
        <end position="367"/>
    </location>
</feature>
<dbReference type="InterPro" id="IPR024084">
    <property type="entry name" value="IsoPropMal-DH-like_dom"/>
</dbReference>
<proteinExistence type="inferred from homology"/>
<comment type="similarity">
    <text evidence="1">Belongs to the isocitrate and isopropylmalate dehydrogenases family.</text>
</comment>
<evidence type="ECO:0000256" key="5">
    <source>
        <dbReference type="ARBA" id="ARBA00042642"/>
    </source>
</evidence>
<feature type="domain" description="Isopropylmalate dehydrogenase-like" evidence="8">
    <location>
        <begin position="415"/>
        <end position="745"/>
    </location>
</feature>
<feature type="non-terminal residue" evidence="9">
    <location>
        <position position="1"/>
    </location>
</feature>
<name>A0A3B0J6F0_DROGU</name>
<feature type="compositionally biased region" description="Pro residues" evidence="7">
    <location>
        <begin position="268"/>
        <end position="292"/>
    </location>
</feature>
<dbReference type="Gene3D" id="3.40.718.10">
    <property type="entry name" value="Isopropylmalate Dehydrogenase"/>
    <property type="match status" value="1"/>
</dbReference>
<dbReference type="PANTHER" id="PTHR11835:SF34">
    <property type="entry name" value="ISOCITRATE DEHYDROGENASE [NAD] SUBUNIT ALPHA, MITOCHONDRIAL"/>
    <property type="match status" value="1"/>
</dbReference>
<evidence type="ECO:0000313" key="9">
    <source>
        <dbReference type="EMBL" id="SPP77355.1"/>
    </source>
</evidence>
<dbReference type="PANTHER" id="PTHR11835">
    <property type="entry name" value="DECARBOXYLATING DEHYDROGENASES-ISOCITRATE, ISOPROPYLMALATE, TARTRATE"/>
    <property type="match status" value="1"/>
</dbReference>
<feature type="region of interest" description="Disordered" evidence="7">
    <location>
        <begin position="34"/>
        <end position="416"/>
    </location>
</feature>
<evidence type="ECO:0000256" key="1">
    <source>
        <dbReference type="ARBA" id="ARBA00007769"/>
    </source>
</evidence>
<evidence type="ECO:0000256" key="3">
    <source>
        <dbReference type="ARBA" id="ARBA00022532"/>
    </source>
</evidence>
<dbReference type="PROSITE" id="PS00470">
    <property type="entry name" value="IDH_IMDH"/>
    <property type="match status" value="1"/>
</dbReference>
<feature type="compositionally biased region" description="Basic and acidic residues" evidence="7">
    <location>
        <begin position="166"/>
        <end position="191"/>
    </location>
</feature>
<dbReference type="Pfam" id="PF00180">
    <property type="entry name" value="Iso_dh"/>
    <property type="match status" value="1"/>
</dbReference>
<dbReference type="FunFam" id="3.40.718.10:FF:000014">
    <property type="entry name" value="Isocitrate dehydrogenase (NAD(+))"/>
    <property type="match status" value="1"/>
</dbReference>
<dbReference type="GO" id="GO:0000287">
    <property type="term" value="F:magnesium ion binding"/>
    <property type="evidence" value="ECO:0007669"/>
    <property type="project" value="InterPro"/>
</dbReference>
<feature type="compositionally biased region" description="Pro residues" evidence="7">
    <location>
        <begin position="340"/>
        <end position="351"/>
    </location>
</feature>
<dbReference type="SUPFAM" id="SSF53659">
    <property type="entry name" value="Isocitrate/Isopropylmalate dehydrogenase-like"/>
    <property type="match status" value="1"/>
</dbReference>
<dbReference type="AlphaFoldDB" id="A0A3B0J6F0"/>
<dbReference type="InterPro" id="IPR019818">
    <property type="entry name" value="IsoCit/isopropylmalate_DH_CS"/>
</dbReference>
<dbReference type="STRING" id="7266.A0A3B0J6F0"/>
<evidence type="ECO:0000256" key="7">
    <source>
        <dbReference type="SAM" id="MobiDB-lite"/>
    </source>
</evidence>
<protein>
    <recommendedName>
        <fullName evidence="2">isocitrate dehydrogenase (NAD(+))</fullName>
        <ecNumber evidence="2">1.1.1.41</ecNumber>
    </recommendedName>
    <alternativeName>
        <fullName evidence="6">Isocitric dehydrogenase subunit alpha</fullName>
    </alternativeName>
    <alternativeName>
        <fullName evidence="5">NAD(+)-specific ICDH subunit alpha</fullName>
    </alternativeName>
</protein>
<evidence type="ECO:0000256" key="2">
    <source>
        <dbReference type="ARBA" id="ARBA00013012"/>
    </source>
</evidence>
<keyword evidence="3" id="KW-0816">Tricarboxylic acid cycle</keyword>
<dbReference type="PRINTS" id="PR01217">
    <property type="entry name" value="PRICHEXTENSN"/>
</dbReference>
<dbReference type="GO" id="GO:0004449">
    <property type="term" value="F:isocitrate dehydrogenase (NAD+) activity"/>
    <property type="evidence" value="ECO:0007669"/>
    <property type="project" value="UniProtKB-EC"/>
</dbReference>
<evidence type="ECO:0000259" key="8">
    <source>
        <dbReference type="SMART" id="SM01329"/>
    </source>
</evidence>
<evidence type="ECO:0000313" key="10">
    <source>
        <dbReference type="Proteomes" id="UP000268350"/>
    </source>
</evidence>
<dbReference type="Proteomes" id="UP000268350">
    <property type="component" value="Unassembled WGS sequence"/>
</dbReference>
<dbReference type="OrthoDB" id="7870498at2759"/>
<reference evidence="10" key="1">
    <citation type="submission" date="2018-01" db="EMBL/GenBank/DDBJ databases">
        <authorList>
            <person name="Alioto T."/>
            <person name="Alioto T."/>
        </authorList>
    </citation>
    <scope>NUCLEOTIDE SEQUENCE [LARGE SCALE GENOMIC DNA]</scope>
</reference>
<sequence length="750" mass="77987">CPRVNCGSAHAFVDIPLPSGCNRDAGRAIANCSINSGAGEEGAPPSDAPPTGPRRGSNARGFPVTPGVESVARPPKAERLAPSGLPSMPVIEPETPVEAPTEFSAEGLSESLSSPERTHLEAAEEQSTETSKTRDAAEAKDAEIATKLSADAPTVPPAAYEGEISYDLRTEMEQTLKEESTVEKSPRKEVPDSPGARVNAGPTKTHPLSLSMPSTVSSEACIGAPRPEPASTTSKPSIVSPPGSTPAGGSGVAEGKPPKGTRAYTTPPKKPTGPYGPPMPQPKGPLFPPKRATPPDKAATKPEPPPCKPAPKKPTGKDASPPALAPAPAGPKKEENAAGPLPPPSTPPPTGSPGKSPGDGTPKKPTTIAPTGGAGVDKGGSKKSAGNGGSAKSGGSGGTKTPPPPTGKGSKGPRLITLMPGDGIGPEISMAVLEVLDAVKAPLIFEPVDVTPVINSRGQTMIPDAVIESMNRTKVGLKGPLMTPVGTGFRSLNLTLRQLFNLYANIRPCKSLPGVETVYGDVDVVTIRENTEGEYSGLEHTLVNGVVQSIKLITRDASMRVAEYCFKYALDMKRKQITAVHEVNNMRMSDGLFIRCTREIAKKYEKELKAGGIKYEEVTLKTVCLKIVEDPKRFDVLILPNLYGDIISDTCAGLIGGLGLTPSGNIGTSGAIFESVHGTAPDIAGKDLANPTALLLSTVMLLHYVELHSHADAIEKAIVKTIKDDNVRTVDLGGKAKCSEYTKALINNLQ</sequence>